<dbReference type="InterPro" id="IPR007759">
    <property type="entry name" value="Asxl_HARE-HTH"/>
</dbReference>
<dbReference type="PROSITE" id="PS51913">
    <property type="entry name" value="HTH_HARE"/>
    <property type="match status" value="1"/>
</dbReference>
<name>A0A6H2C714_DOLFA</name>
<evidence type="ECO:0000313" key="4">
    <source>
        <dbReference type="Proteomes" id="UP000502433"/>
    </source>
</evidence>
<dbReference type="AlphaFoldDB" id="A0A6H2C714"/>
<dbReference type="Pfam" id="PF05066">
    <property type="entry name" value="HARE-HTH"/>
    <property type="match status" value="1"/>
</dbReference>
<reference evidence="3 4" key="1">
    <citation type="submission" date="2020-04" db="EMBL/GenBank/DDBJ databases">
        <title>Genome-Wide Identification of 5-Methylcytosine Sites in Bacterial Genomes By High-Throughput Sequencing of MspJI Restriction Fragments.</title>
        <authorList>
            <person name="Wu V."/>
        </authorList>
    </citation>
    <scope>NUCLEOTIDE SEQUENCE [LARGE SCALE GENOMIC DNA]</scope>
    <source>
        <strain evidence="3 4">CCAP 1403/13f</strain>
    </source>
</reference>
<accession>A0A6H2C714</accession>
<evidence type="ECO:0000313" key="3">
    <source>
        <dbReference type="EMBL" id="QJB46794.1"/>
    </source>
</evidence>
<protein>
    <recommendedName>
        <fullName evidence="2">HTH HARE-type domain-containing protein</fullName>
    </recommendedName>
</protein>
<keyword evidence="1" id="KW-0804">Transcription</keyword>
<evidence type="ECO:0000256" key="1">
    <source>
        <dbReference type="ARBA" id="ARBA00023163"/>
    </source>
</evidence>
<feature type="domain" description="HTH HARE-type" evidence="2">
    <location>
        <begin position="3"/>
        <end position="80"/>
    </location>
</feature>
<proteinExistence type="predicted"/>
<dbReference type="Proteomes" id="UP000502433">
    <property type="component" value="Chromosome"/>
</dbReference>
<evidence type="ECO:0000259" key="2">
    <source>
        <dbReference type="PROSITE" id="PS51913"/>
    </source>
</evidence>
<dbReference type="EMBL" id="CP051206">
    <property type="protein sequence ID" value="QJB46794.1"/>
    <property type="molecule type" value="Genomic_DNA"/>
</dbReference>
<dbReference type="GO" id="GO:0006355">
    <property type="term" value="P:regulation of DNA-templated transcription"/>
    <property type="evidence" value="ECO:0007669"/>
    <property type="project" value="InterPro"/>
</dbReference>
<dbReference type="RefSeq" id="WP_168697254.1">
    <property type="nucleotide sequence ID" value="NZ_CP051206.1"/>
</dbReference>
<sequence length="306" mass="35419">MPSVFLELAKKVIEEEKRPLTPTEIWEIAQLRDYDKELLTKGKTPAATLGARLYVEVRDNLTSEFITTGTRPKKFILRSLKDSPDINILDVPTPPTHKKADYLEKDLHPFLVYYGFYYLKVYLKTIQHQKSNKKVFSKWLHPDIVGCYFPFGDWEDEVFEVSSLMGSSAIKLYSFELKRELSFANLREAFFQAVSNSSWANEGYLVAAKVDSDNDFLLELDRLSASFGIGVIRLDIEDPDSSEVILPAKSRDLLDWETVNKLASTSPDFSEFLKRVKKDIDCREIRREMYDPVLEKEELIKIPRQL</sequence>
<dbReference type="KEGG" id="dfs:HGD76_24030"/>
<reference evidence="3 4" key="2">
    <citation type="submission" date="2020-04" db="EMBL/GenBank/DDBJ databases">
        <authorList>
            <person name="Fomenkov A."/>
            <person name="Anton B.P."/>
            <person name="Roberts R.J."/>
        </authorList>
    </citation>
    <scope>NUCLEOTIDE SEQUENCE [LARGE SCALE GENOMIC DNA]</scope>
    <source>
        <strain evidence="3 4">CCAP 1403/13f</strain>
    </source>
</reference>
<gene>
    <name evidence="3" type="ORF">HGD76_24030</name>
</gene>
<organism evidence="3 4">
    <name type="scientific">Dolichospermum flos-aquae CCAP 1403/13F</name>
    <dbReference type="NCBI Taxonomy" id="315271"/>
    <lineage>
        <taxon>Bacteria</taxon>
        <taxon>Bacillati</taxon>
        <taxon>Cyanobacteriota</taxon>
        <taxon>Cyanophyceae</taxon>
        <taxon>Nostocales</taxon>
        <taxon>Aphanizomenonaceae</taxon>
        <taxon>Dolichospermum</taxon>
    </lineage>
</organism>